<feature type="transmembrane region" description="Helical" evidence="1">
    <location>
        <begin position="16"/>
        <end position="39"/>
    </location>
</feature>
<keyword evidence="1" id="KW-0812">Transmembrane</keyword>
<accession>A0ABS3VUJ2</accession>
<name>A0ABS3VUJ2_MICEH</name>
<organism evidence="2 3">
    <name type="scientific">Micromonospora echinofusca</name>
    <dbReference type="NCBI Taxonomy" id="47858"/>
    <lineage>
        <taxon>Bacteria</taxon>
        <taxon>Bacillati</taxon>
        <taxon>Actinomycetota</taxon>
        <taxon>Actinomycetes</taxon>
        <taxon>Micromonosporales</taxon>
        <taxon>Micromonosporaceae</taxon>
        <taxon>Micromonospora</taxon>
    </lineage>
</organism>
<dbReference type="EMBL" id="WVUH01000177">
    <property type="protein sequence ID" value="MBO4208197.1"/>
    <property type="molecule type" value="Genomic_DNA"/>
</dbReference>
<keyword evidence="1" id="KW-1133">Transmembrane helix</keyword>
<protein>
    <recommendedName>
        <fullName evidence="4">DUF4064 domain-containing protein</fullName>
    </recommendedName>
</protein>
<feature type="transmembrane region" description="Helical" evidence="1">
    <location>
        <begin position="59"/>
        <end position="85"/>
    </location>
</feature>
<keyword evidence="1" id="KW-0472">Membrane</keyword>
<keyword evidence="3" id="KW-1185">Reference proteome</keyword>
<evidence type="ECO:0000256" key="1">
    <source>
        <dbReference type="SAM" id="Phobius"/>
    </source>
</evidence>
<evidence type="ECO:0000313" key="3">
    <source>
        <dbReference type="Proteomes" id="UP000823521"/>
    </source>
</evidence>
<dbReference type="Proteomes" id="UP000823521">
    <property type="component" value="Unassembled WGS sequence"/>
</dbReference>
<sequence>MPELGGALGSKIRSGFWLLLGGVGLATLGHALAIMAIKIPLEKYGARSPDEDLDAGGRFAVLFSVLVTYGFAHMLLLAAGLLIILSRYGRRRLMQGLIAGWAGGWLLIIGAAVVWGVLARP</sequence>
<gene>
    <name evidence="2" type="ORF">GSF22_19610</name>
</gene>
<reference evidence="2 3" key="1">
    <citation type="submission" date="2019-12" db="EMBL/GenBank/DDBJ databases">
        <title>Whole genome sequencing of endophytic Actinobacterium Micromonospora sp. MPMI6T.</title>
        <authorList>
            <person name="Evv R."/>
            <person name="Podile A.R."/>
        </authorList>
    </citation>
    <scope>NUCLEOTIDE SEQUENCE [LARGE SCALE GENOMIC DNA]</scope>
    <source>
        <strain evidence="2 3">MPMI6</strain>
    </source>
</reference>
<feature type="transmembrane region" description="Helical" evidence="1">
    <location>
        <begin position="97"/>
        <end position="118"/>
    </location>
</feature>
<evidence type="ECO:0008006" key="4">
    <source>
        <dbReference type="Google" id="ProtNLM"/>
    </source>
</evidence>
<comment type="caution">
    <text evidence="2">The sequence shown here is derived from an EMBL/GenBank/DDBJ whole genome shotgun (WGS) entry which is preliminary data.</text>
</comment>
<proteinExistence type="predicted"/>
<evidence type="ECO:0000313" key="2">
    <source>
        <dbReference type="EMBL" id="MBO4208197.1"/>
    </source>
</evidence>